<keyword evidence="3" id="KW-0496">Mitochondrion</keyword>
<evidence type="ECO:0000256" key="3">
    <source>
        <dbReference type="ARBA" id="ARBA00023128"/>
    </source>
</evidence>
<dbReference type="Proteomes" id="UP000245956">
    <property type="component" value="Unassembled WGS sequence"/>
</dbReference>
<evidence type="ECO:0000313" key="4">
    <source>
        <dbReference type="EMBL" id="PWI71026.1"/>
    </source>
</evidence>
<organism evidence="4 5">
    <name type="scientific">Purpureocillium lilacinum</name>
    <name type="common">Paecilomyces lilacinus</name>
    <dbReference type="NCBI Taxonomy" id="33203"/>
    <lineage>
        <taxon>Eukaryota</taxon>
        <taxon>Fungi</taxon>
        <taxon>Dikarya</taxon>
        <taxon>Ascomycota</taxon>
        <taxon>Pezizomycotina</taxon>
        <taxon>Sordariomycetes</taxon>
        <taxon>Hypocreomycetidae</taxon>
        <taxon>Hypocreales</taxon>
        <taxon>Ophiocordycipitaceae</taxon>
        <taxon>Purpureocillium</taxon>
    </lineage>
</organism>
<dbReference type="EMBL" id="LCWV01000008">
    <property type="protein sequence ID" value="PWI71026.1"/>
    <property type="molecule type" value="Genomic_DNA"/>
</dbReference>
<dbReference type="GO" id="GO:0005739">
    <property type="term" value="C:mitochondrion"/>
    <property type="evidence" value="ECO:0007669"/>
    <property type="project" value="UniProtKB-SubCell"/>
</dbReference>
<dbReference type="SUPFAM" id="SSF54427">
    <property type="entry name" value="NTF2-like"/>
    <property type="match status" value="1"/>
</dbReference>
<proteinExistence type="predicted"/>
<gene>
    <name evidence="4" type="ORF">PCL_12394</name>
</gene>
<dbReference type="InterPro" id="IPR032710">
    <property type="entry name" value="NTF2-like_dom_sf"/>
</dbReference>
<reference evidence="4 5" key="1">
    <citation type="journal article" date="2016" name="Front. Microbiol.">
        <title>Genome and transcriptome sequences reveal the specific parasitism of the nematophagous Purpureocillium lilacinum 36-1.</title>
        <authorList>
            <person name="Xie J."/>
            <person name="Li S."/>
            <person name="Mo C."/>
            <person name="Xiao X."/>
            <person name="Peng D."/>
            <person name="Wang G."/>
            <person name="Xiao Y."/>
        </authorList>
    </citation>
    <scope>NUCLEOTIDE SEQUENCE [LARGE SCALE GENOMIC DNA]</scope>
    <source>
        <strain evidence="4 5">36-1</strain>
    </source>
</reference>
<comment type="subcellular location">
    <subcellularLocation>
        <location evidence="1">Mitochondrion</location>
    </subcellularLocation>
</comment>
<keyword evidence="2" id="KW-0809">Transit peptide</keyword>
<evidence type="ECO:0000313" key="5">
    <source>
        <dbReference type="Proteomes" id="UP000245956"/>
    </source>
</evidence>
<accession>A0A2U3E932</accession>
<dbReference type="PANTHER" id="PTHR28554">
    <property type="entry name" value="39S RIBOSOMAL PROTEIN L45, MITOCHONDRIAL"/>
    <property type="match status" value="1"/>
</dbReference>
<name>A0A2U3E932_PURLI</name>
<dbReference type="AlphaFoldDB" id="A0A2U3E932"/>
<dbReference type="PANTHER" id="PTHR28554:SF1">
    <property type="entry name" value="LARGE RIBOSOMAL SUBUNIT PROTEIN ML45"/>
    <property type="match status" value="1"/>
</dbReference>
<protein>
    <submittedName>
        <fullName evidence="4">Uncharacterized protein</fullName>
    </submittedName>
</protein>
<dbReference type="Gene3D" id="3.10.450.240">
    <property type="match status" value="1"/>
</dbReference>
<dbReference type="InterPro" id="IPR051975">
    <property type="entry name" value="mtLSU_mL45"/>
</dbReference>
<evidence type="ECO:0000256" key="1">
    <source>
        <dbReference type="ARBA" id="ARBA00004173"/>
    </source>
</evidence>
<sequence length="316" mass="35781">MPTSVAAPTWRTLASLPRQRCAASLLTVPATRRHASGPSRNRIIRELDRASRVSSSKMSKEQSMSQMQKVANAEYFKDGGGPLFPGTFVSLPLSRYPRSPSEFAQYQWNRMRHWLVGAVSVLNFKLKSMPNWTTRPKWKARRGKIAPTAKAMYREMLEAFAAGDKATLQRICLNEFAKKLVAAVDRRDPKERVRFELVKYNNPLFFPRLLSHQIHQVNPFDKVLVTEQAVVAINSTQQASRQNIATGETVPGSVKLQDKIEYVVLSRQANQKTFETGPWRIWGTTSATTLASYLEEKAVIDREQAKRAGWDETATK</sequence>
<evidence type="ECO:0000256" key="2">
    <source>
        <dbReference type="ARBA" id="ARBA00022946"/>
    </source>
</evidence>
<comment type="caution">
    <text evidence="4">The sequence shown here is derived from an EMBL/GenBank/DDBJ whole genome shotgun (WGS) entry which is preliminary data.</text>
</comment>